<dbReference type="InterPro" id="IPR037069">
    <property type="entry name" value="AcylCoA_DH/ox_N_sf"/>
</dbReference>
<reference evidence="9 10" key="1">
    <citation type="journal article" date="2011" name="Stand. Genomic Sci.">
        <title>Complete genome sequence of the filamentous gliding predatory bacterium Herpetosiphon aurantiacus type strain (114-95(T)).</title>
        <authorList>
            <person name="Kiss H."/>
            <person name="Nett M."/>
            <person name="Domin N."/>
            <person name="Martin K."/>
            <person name="Maresca J.A."/>
            <person name="Copeland A."/>
            <person name="Lapidus A."/>
            <person name="Lucas S."/>
            <person name="Berry K.W."/>
            <person name="Glavina Del Rio T."/>
            <person name="Dalin E."/>
            <person name="Tice H."/>
            <person name="Pitluck S."/>
            <person name="Richardson P."/>
            <person name="Bruce D."/>
            <person name="Goodwin L."/>
            <person name="Han C."/>
            <person name="Detter J.C."/>
            <person name="Schmutz J."/>
            <person name="Brettin T."/>
            <person name="Land M."/>
            <person name="Hauser L."/>
            <person name="Kyrpides N.C."/>
            <person name="Ivanova N."/>
            <person name="Goker M."/>
            <person name="Woyke T."/>
            <person name="Klenk H.P."/>
            <person name="Bryant D.A."/>
        </authorList>
    </citation>
    <scope>NUCLEOTIDE SEQUENCE [LARGE SCALE GENOMIC DNA]</scope>
    <source>
        <strain evidence="10">ATCC 23779 / DSM 785 / 114-95</strain>
    </source>
</reference>
<keyword evidence="3 5" id="KW-0285">Flavoprotein</keyword>
<comment type="cofactor">
    <cofactor evidence="1 5">
        <name>FAD</name>
        <dbReference type="ChEBI" id="CHEBI:57692"/>
    </cofactor>
</comment>
<dbReference type="InterPro" id="IPR009075">
    <property type="entry name" value="AcylCo_DH/oxidase_C"/>
</dbReference>
<dbReference type="SUPFAM" id="SSF47203">
    <property type="entry name" value="Acyl-CoA dehydrogenase C-terminal domain-like"/>
    <property type="match status" value="1"/>
</dbReference>
<comment type="similarity">
    <text evidence="2 5">Belongs to the acyl-CoA dehydrogenase family.</text>
</comment>
<dbReference type="GO" id="GO:0003995">
    <property type="term" value="F:acyl-CoA dehydrogenase activity"/>
    <property type="evidence" value="ECO:0007669"/>
    <property type="project" value="TreeGrafter"/>
</dbReference>
<evidence type="ECO:0000313" key="10">
    <source>
        <dbReference type="Proteomes" id="UP000000787"/>
    </source>
</evidence>
<dbReference type="InParanoid" id="A9AV14"/>
<dbReference type="PIRSF" id="PIRSF016578">
    <property type="entry name" value="HsaA"/>
    <property type="match status" value="1"/>
</dbReference>
<proteinExistence type="inferred from homology"/>
<dbReference type="SUPFAM" id="SSF56645">
    <property type="entry name" value="Acyl-CoA dehydrogenase NM domain-like"/>
    <property type="match status" value="1"/>
</dbReference>
<dbReference type="GO" id="GO:0050660">
    <property type="term" value="F:flavin adenine dinucleotide binding"/>
    <property type="evidence" value="ECO:0007669"/>
    <property type="project" value="InterPro"/>
</dbReference>
<dbReference type="EMBL" id="CP000875">
    <property type="protein sequence ID" value="ABX06602.1"/>
    <property type="molecule type" value="Genomic_DNA"/>
</dbReference>
<accession>A9AV14</accession>
<dbReference type="PANTHER" id="PTHR43884:SF12">
    <property type="entry name" value="ISOVALERYL-COA DEHYDROGENASE, MITOCHONDRIAL-RELATED"/>
    <property type="match status" value="1"/>
</dbReference>
<keyword evidence="5" id="KW-0560">Oxidoreductase</keyword>
<name>A9AV14_HERA2</name>
<dbReference type="Gene3D" id="1.20.140.10">
    <property type="entry name" value="Butyryl-CoA Dehydrogenase, subunit A, domain 3"/>
    <property type="match status" value="1"/>
</dbReference>
<evidence type="ECO:0000259" key="7">
    <source>
        <dbReference type="Pfam" id="PF02770"/>
    </source>
</evidence>
<dbReference type="KEGG" id="hau:Haur_3970"/>
<dbReference type="HOGENOM" id="CLU_018204_0_2_0"/>
<protein>
    <submittedName>
        <fullName evidence="9">Acyl-CoA dehydrogenase domain protein</fullName>
    </submittedName>
</protein>
<dbReference type="Proteomes" id="UP000000787">
    <property type="component" value="Chromosome"/>
</dbReference>
<evidence type="ECO:0000256" key="2">
    <source>
        <dbReference type="ARBA" id="ARBA00009347"/>
    </source>
</evidence>
<keyword evidence="4 5" id="KW-0274">FAD</keyword>
<feature type="domain" description="Acyl-CoA dehydrogenase/oxidase C-terminal" evidence="6">
    <location>
        <begin position="228"/>
        <end position="371"/>
    </location>
</feature>
<dbReference type="Gene3D" id="1.10.540.10">
    <property type="entry name" value="Acyl-CoA dehydrogenase/oxidase, N-terminal domain"/>
    <property type="match status" value="1"/>
</dbReference>
<dbReference type="BioCyc" id="HAUR316274:GHYA-4012-MONOMER"/>
<evidence type="ECO:0000256" key="3">
    <source>
        <dbReference type="ARBA" id="ARBA00022630"/>
    </source>
</evidence>
<dbReference type="Gene3D" id="2.40.110.10">
    <property type="entry name" value="Butyryl-CoA Dehydrogenase, subunit A, domain 2"/>
    <property type="match status" value="1"/>
</dbReference>
<dbReference type="STRING" id="316274.Haur_3970"/>
<keyword evidence="10" id="KW-1185">Reference proteome</keyword>
<evidence type="ECO:0000259" key="6">
    <source>
        <dbReference type="Pfam" id="PF00441"/>
    </source>
</evidence>
<gene>
    <name evidence="9" type="ordered locus">Haur_3970</name>
</gene>
<dbReference type="PANTHER" id="PTHR43884">
    <property type="entry name" value="ACYL-COA DEHYDROGENASE"/>
    <property type="match status" value="1"/>
</dbReference>
<evidence type="ECO:0000256" key="1">
    <source>
        <dbReference type="ARBA" id="ARBA00001974"/>
    </source>
</evidence>
<feature type="domain" description="Acyl-CoA dehydrogenase/oxidase N-terminal" evidence="8">
    <location>
        <begin position="6"/>
        <end position="117"/>
    </location>
</feature>
<dbReference type="FunFam" id="1.20.140.10:FF:000004">
    <property type="entry name" value="Acyl-CoA dehydrogenase FadE25"/>
    <property type="match status" value="1"/>
</dbReference>
<dbReference type="InterPro" id="IPR046373">
    <property type="entry name" value="Acyl-CoA_Oxase/DH_mid-dom_sf"/>
</dbReference>
<feature type="domain" description="Acyl-CoA oxidase/dehydrogenase middle" evidence="7">
    <location>
        <begin position="121"/>
        <end position="211"/>
    </location>
</feature>
<evidence type="ECO:0000259" key="8">
    <source>
        <dbReference type="Pfam" id="PF02771"/>
    </source>
</evidence>
<dbReference type="Pfam" id="PF00441">
    <property type="entry name" value="Acyl-CoA_dh_1"/>
    <property type="match status" value="1"/>
</dbReference>
<dbReference type="InterPro" id="IPR013786">
    <property type="entry name" value="AcylCoA_DH/ox_N"/>
</dbReference>
<dbReference type="InterPro" id="IPR009100">
    <property type="entry name" value="AcylCoA_DH/oxidase_NM_dom_sf"/>
</dbReference>
<evidence type="ECO:0000313" key="9">
    <source>
        <dbReference type="EMBL" id="ABX06602.1"/>
    </source>
</evidence>
<sequence>MRIELTEQQASAKAAFRAFVDHEIVPYADQFDREERVPAAVIQKLAREGYLGQVVPEEQGGTGSDMVTFGILNEELGRGCSSIRSLLTVHSMAAFAVLKWGSADHKSRFLSRLVSGEIIGAFALSEPNVGSDAKSVETSARLVGDRYVLNGRKRWMTFGQIADVFLLFAQVEGKVTAFLVERNSPGFSTEPITGILGTRGSMLAELRLDDCEIPKENRLGGLGFGLAAIGTSALDIGRYSVAWGSVGIAQACLEACVEYTSTRRQFGVPIKDHDLVRQMMTNMITNTKAARMLCYQAGYLKDSGDSRTVMETWIAKYFASTAAMKIAADAVQLHGANGCSEEYPVQRYFRDAKIMEIIEASTQLQQMNIAQYAYEY</sequence>
<dbReference type="Pfam" id="PF02771">
    <property type="entry name" value="Acyl-CoA_dh_N"/>
    <property type="match status" value="1"/>
</dbReference>
<evidence type="ECO:0000256" key="5">
    <source>
        <dbReference type="RuleBase" id="RU362125"/>
    </source>
</evidence>
<evidence type="ECO:0000256" key="4">
    <source>
        <dbReference type="ARBA" id="ARBA00022827"/>
    </source>
</evidence>
<organism evidence="9 10">
    <name type="scientific">Herpetosiphon aurantiacus (strain ATCC 23779 / DSM 785 / 114-95)</name>
    <dbReference type="NCBI Taxonomy" id="316274"/>
    <lineage>
        <taxon>Bacteria</taxon>
        <taxon>Bacillati</taxon>
        <taxon>Chloroflexota</taxon>
        <taxon>Chloroflexia</taxon>
        <taxon>Herpetosiphonales</taxon>
        <taxon>Herpetosiphonaceae</taxon>
        <taxon>Herpetosiphon</taxon>
    </lineage>
</organism>
<dbReference type="AlphaFoldDB" id="A9AV14"/>
<dbReference type="InterPro" id="IPR036250">
    <property type="entry name" value="AcylCo_DH-like_C"/>
</dbReference>
<dbReference type="InterPro" id="IPR006091">
    <property type="entry name" value="Acyl-CoA_Oxase/DH_mid-dom"/>
</dbReference>
<dbReference type="eggNOG" id="COG1960">
    <property type="taxonomic scope" value="Bacteria"/>
</dbReference>
<dbReference type="Pfam" id="PF02770">
    <property type="entry name" value="Acyl-CoA_dh_M"/>
    <property type="match status" value="1"/>
</dbReference>